<dbReference type="EMBL" id="JACCBN010000001">
    <property type="protein sequence ID" value="NYD38977.1"/>
    <property type="molecule type" value="Genomic_DNA"/>
</dbReference>
<dbReference type="GO" id="GO:0008909">
    <property type="term" value="F:isochorismate synthase activity"/>
    <property type="evidence" value="ECO:0007669"/>
    <property type="project" value="UniProtKB-EC"/>
</dbReference>
<comment type="similarity">
    <text evidence="2">Belongs to the isochorismate synthase family.</text>
</comment>
<evidence type="ECO:0000256" key="6">
    <source>
        <dbReference type="SAM" id="MobiDB-lite"/>
    </source>
</evidence>
<feature type="domain" description="Chorismate-utilising enzyme C-terminal" evidence="7">
    <location>
        <begin position="128"/>
        <end position="382"/>
    </location>
</feature>
<dbReference type="InterPro" id="IPR015890">
    <property type="entry name" value="Chorismate_C"/>
</dbReference>
<comment type="catalytic activity">
    <reaction evidence="1">
        <text>chorismate = isochorismate</text>
        <dbReference type="Rhea" id="RHEA:18985"/>
        <dbReference type="ChEBI" id="CHEBI:29748"/>
        <dbReference type="ChEBI" id="CHEBI:29780"/>
        <dbReference type="EC" id="5.4.4.2"/>
    </reaction>
</comment>
<comment type="caution">
    <text evidence="8">The sequence shown here is derived from an EMBL/GenBank/DDBJ whole genome shotgun (WGS) entry which is preliminary data.</text>
</comment>
<protein>
    <recommendedName>
        <fullName evidence="3">isochorismate synthase</fullName>
        <ecNumber evidence="3">5.4.4.2</ecNumber>
    </recommendedName>
    <alternativeName>
        <fullName evidence="5">Isochorismate mutase</fullName>
    </alternativeName>
</protein>
<dbReference type="PANTHER" id="PTHR42839">
    <property type="entry name" value="ISOCHORISMATE SYNTHASE ENTC"/>
    <property type="match status" value="1"/>
</dbReference>
<evidence type="ECO:0000256" key="3">
    <source>
        <dbReference type="ARBA" id="ARBA00012824"/>
    </source>
</evidence>
<dbReference type="InterPro" id="IPR005801">
    <property type="entry name" value="ADC_synthase"/>
</dbReference>
<dbReference type="InterPro" id="IPR004561">
    <property type="entry name" value="IsoChor_synthase"/>
</dbReference>
<dbReference type="Gene3D" id="3.60.120.10">
    <property type="entry name" value="Anthranilate synthase"/>
    <property type="match status" value="1"/>
</dbReference>
<evidence type="ECO:0000313" key="8">
    <source>
        <dbReference type="EMBL" id="NYD38977.1"/>
    </source>
</evidence>
<dbReference type="AlphaFoldDB" id="A0A7Y9J7X9"/>
<name>A0A7Y9J7X9_9PSEU</name>
<evidence type="ECO:0000256" key="4">
    <source>
        <dbReference type="ARBA" id="ARBA00023235"/>
    </source>
</evidence>
<evidence type="ECO:0000256" key="5">
    <source>
        <dbReference type="ARBA" id="ARBA00041564"/>
    </source>
</evidence>
<dbReference type="RefSeq" id="WP_179796350.1">
    <property type="nucleotide sequence ID" value="NZ_BAABHP010000019.1"/>
</dbReference>
<accession>A0A7Y9J7X9</accession>
<dbReference type="SUPFAM" id="SSF56322">
    <property type="entry name" value="ADC synthase"/>
    <property type="match status" value="1"/>
</dbReference>
<reference evidence="8 9" key="1">
    <citation type="submission" date="2020-07" db="EMBL/GenBank/DDBJ databases">
        <title>Sequencing the genomes of 1000 actinobacteria strains.</title>
        <authorList>
            <person name="Klenk H.-P."/>
        </authorList>
    </citation>
    <scope>NUCLEOTIDE SEQUENCE [LARGE SCALE GENOMIC DNA]</scope>
    <source>
        <strain evidence="8 9">DSM 45772</strain>
    </source>
</reference>
<dbReference type="Proteomes" id="UP000535890">
    <property type="component" value="Unassembled WGS sequence"/>
</dbReference>
<dbReference type="NCBIfam" id="TIGR00543">
    <property type="entry name" value="isochor_syn"/>
    <property type="match status" value="1"/>
</dbReference>
<evidence type="ECO:0000313" key="9">
    <source>
        <dbReference type="Proteomes" id="UP000535890"/>
    </source>
</evidence>
<dbReference type="GO" id="GO:0009697">
    <property type="term" value="P:salicylic acid biosynthetic process"/>
    <property type="evidence" value="ECO:0007669"/>
    <property type="project" value="TreeGrafter"/>
</dbReference>
<sequence length="390" mass="40659">MTSEVTADLLPVPGTPPTGSGDSAQLLARWRPGEGTWFSGPRGALLARGVAHRLDDPDEARRRLRRIDAAGDAPAVVIGALPFDPAAPAALVVPEAVTWAPPLPRSVGRRGEGADPTHWQSRPVPEPAGYEAMVADALRRMRAGGLEKVVLSRVLDLVRDTPIDQPAMLGELAARNLAGYVFAVDLPSGSGPRSLIGASPELLVSRRDGEVVANPLAGSAPRRSDPADDEATGAALLASVKDRHEHALVVDEVAAALAGCCDSLEVPAEPTLIRTDALWHLSTTIRGRSAVASLDIARALHPTPAVGGVPREAACRAIGELEPFSRGFYTGMVGWMDADGDGEWVVALRCGDVRGATARLYAGAGIVPASVPASELAETTTKLETMLASL</sequence>
<dbReference type="Pfam" id="PF00425">
    <property type="entry name" value="Chorismate_bind"/>
    <property type="match status" value="1"/>
</dbReference>
<feature type="region of interest" description="Disordered" evidence="6">
    <location>
        <begin position="1"/>
        <end position="22"/>
    </location>
</feature>
<proteinExistence type="inferred from homology"/>
<keyword evidence="4 8" id="KW-0413">Isomerase</keyword>
<organism evidence="8 9">
    <name type="scientific">Actinomycetospora corticicola</name>
    <dbReference type="NCBI Taxonomy" id="663602"/>
    <lineage>
        <taxon>Bacteria</taxon>
        <taxon>Bacillati</taxon>
        <taxon>Actinomycetota</taxon>
        <taxon>Actinomycetes</taxon>
        <taxon>Pseudonocardiales</taxon>
        <taxon>Pseudonocardiaceae</taxon>
        <taxon>Actinomycetospora</taxon>
    </lineage>
</organism>
<dbReference type="EC" id="5.4.4.2" evidence="3"/>
<evidence type="ECO:0000259" key="7">
    <source>
        <dbReference type="Pfam" id="PF00425"/>
    </source>
</evidence>
<keyword evidence="9" id="KW-1185">Reference proteome</keyword>
<gene>
    <name evidence="8" type="ORF">BJ983_005079</name>
</gene>
<evidence type="ECO:0000256" key="1">
    <source>
        <dbReference type="ARBA" id="ARBA00000799"/>
    </source>
</evidence>
<evidence type="ECO:0000256" key="2">
    <source>
        <dbReference type="ARBA" id="ARBA00005297"/>
    </source>
</evidence>
<dbReference type="PANTHER" id="PTHR42839:SF2">
    <property type="entry name" value="ISOCHORISMATE SYNTHASE ENTC"/>
    <property type="match status" value="1"/>
</dbReference>